<dbReference type="InterPro" id="IPR002110">
    <property type="entry name" value="Ankyrin_rpt"/>
</dbReference>
<dbReference type="EMBL" id="MCFG01000443">
    <property type="protein sequence ID" value="ORX66666.1"/>
    <property type="molecule type" value="Genomic_DNA"/>
</dbReference>
<evidence type="ECO:0000256" key="3">
    <source>
        <dbReference type="ARBA" id="ARBA00037107"/>
    </source>
</evidence>
<organism evidence="5 6">
    <name type="scientific">Anaeromyces robustus</name>
    <dbReference type="NCBI Taxonomy" id="1754192"/>
    <lineage>
        <taxon>Eukaryota</taxon>
        <taxon>Fungi</taxon>
        <taxon>Fungi incertae sedis</taxon>
        <taxon>Chytridiomycota</taxon>
        <taxon>Chytridiomycota incertae sedis</taxon>
        <taxon>Neocallimastigomycetes</taxon>
        <taxon>Neocallimastigales</taxon>
        <taxon>Neocallimastigaceae</taxon>
        <taxon>Anaeromyces</taxon>
    </lineage>
</organism>
<dbReference type="GO" id="GO:0005789">
    <property type="term" value="C:endoplasmic reticulum membrane"/>
    <property type="evidence" value="ECO:0007669"/>
    <property type="project" value="UniProtKB-SubCell"/>
</dbReference>
<feature type="compositionally biased region" description="Acidic residues" evidence="4">
    <location>
        <begin position="330"/>
        <end position="347"/>
    </location>
</feature>
<dbReference type="Pfam" id="PF12796">
    <property type="entry name" value="Ank_2"/>
    <property type="match status" value="1"/>
</dbReference>
<comment type="subcellular location">
    <subcellularLocation>
        <location evidence="1">Endoplasmic reticulum membrane</location>
    </subcellularLocation>
</comment>
<dbReference type="Proteomes" id="UP000193944">
    <property type="component" value="Unassembled WGS sequence"/>
</dbReference>
<keyword evidence="6" id="KW-1185">Reference proteome</keyword>
<reference evidence="5 6" key="2">
    <citation type="submission" date="2016-08" db="EMBL/GenBank/DDBJ databases">
        <title>Pervasive Adenine N6-methylation of Active Genes in Fungi.</title>
        <authorList>
            <consortium name="DOE Joint Genome Institute"/>
            <person name="Mondo S.J."/>
            <person name="Dannebaum R.O."/>
            <person name="Kuo R.C."/>
            <person name="Labutti K."/>
            <person name="Haridas S."/>
            <person name="Kuo A."/>
            <person name="Salamov A."/>
            <person name="Ahrendt S.R."/>
            <person name="Lipzen A."/>
            <person name="Sullivan W."/>
            <person name="Andreopoulos W.B."/>
            <person name="Clum A."/>
            <person name="Lindquist E."/>
            <person name="Daum C."/>
            <person name="Ramamoorthy G.K."/>
            <person name="Gryganskyi A."/>
            <person name="Culley D."/>
            <person name="Magnuson J.K."/>
            <person name="James T.Y."/>
            <person name="O'Malley M.A."/>
            <person name="Stajich J.E."/>
            <person name="Spatafora J.W."/>
            <person name="Visel A."/>
            <person name="Grigoriev I.V."/>
        </authorList>
    </citation>
    <scope>NUCLEOTIDE SEQUENCE [LARGE SCALE GENOMIC DNA]</scope>
    <source>
        <strain evidence="5 6">S4</strain>
    </source>
</reference>
<comment type="caution">
    <text evidence="5">The sequence shown here is derived from an EMBL/GenBank/DDBJ whole genome shotgun (WGS) entry which is preliminary data.</text>
</comment>
<evidence type="ECO:0000313" key="6">
    <source>
        <dbReference type="Proteomes" id="UP000193944"/>
    </source>
</evidence>
<dbReference type="Gene3D" id="1.25.40.20">
    <property type="entry name" value="Ankyrin repeat-containing domain"/>
    <property type="match status" value="1"/>
</dbReference>
<comment type="function">
    <text evidence="3">Acts as a molecular chaperone for G protein-coupled receptors, regulating their biogenesis and exit from the ER.</text>
</comment>
<gene>
    <name evidence="5" type="ORF">BCR32DRAFT_297599</name>
</gene>
<sequence>MKSLSYCESYPIHSCIYRNDLKLLKEILKKKDIQKLINKKDNHGNSPIQLALMLNRHNCLMALLEYDCNIFDVNHFGWKPLDEASMLNDVDAIEKIYRKIWKIYHEKVTSKGGYFEEMNKTAPNLFLKLKLKIKTTIPILSRLNTTAFLTVHKNKHSMKTTITIGGIDLRGVPKIIKGNMSVLVHYNKKTDEYRLYAMNNAKKIYQELFPNIPESHLKYTVNTHLGSNKIISVIPDFNRTVIKPRKGNLLKNIYKKFTLENGKSYRAVAYKLKYLDVRIYNRKDEAIIGENESIIKNIIDEPKTTNDSNKQNRKFIIDNDDSKSTKDSELDNSDIEPDYDSESDIEESCNSKQEDEKLINLFDNNTKGKKKEKEEDIMYTVNKDGETRTFKYETTMESTTDWEEAYREKYSKGVDLMYGVLGYDKNNETVIRLSPQEIERLNLHKVTEEEYFNPSNTKPLHLGRIMNVNEETKSFKRKIRLWIAKDSSNFPISLRDMKSLLDFLVVNAVNPSLFCEPEEDISNETSPMKLLIYSAYKFLTETLYESFEEKNAFPLKIIVPLYPSVTFEVTTIDCSIDSKYVPDSEFDIPDDYDSGVVYFEHIEK</sequence>
<feature type="compositionally biased region" description="Basic and acidic residues" evidence="4">
    <location>
        <begin position="315"/>
        <end position="329"/>
    </location>
</feature>
<dbReference type="SUPFAM" id="SSF48403">
    <property type="entry name" value="Ankyrin repeat"/>
    <property type="match status" value="1"/>
</dbReference>
<dbReference type="AlphaFoldDB" id="A0A1Y1W076"/>
<dbReference type="OrthoDB" id="2132912at2759"/>
<protein>
    <submittedName>
        <fullName evidence="5">Uncharacterized protein</fullName>
    </submittedName>
</protein>
<evidence type="ECO:0000256" key="1">
    <source>
        <dbReference type="ARBA" id="ARBA00004586"/>
    </source>
</evidence>
<reference evidence="5 6" key="1">
    <citation type="submission" date="2016-08" db="EMBL/GenBank/DDBJ databases">
        <title>A Parts List for Fungal Cellulosomes Revealed by Comparative Genomics.</title>
        <authorList>
            <consortium name="DOE Joint Genome Institute"/>
            <person name="Haitjema C.H."/>
            <person name="Gilmore S.P."/>
            <person name="Henske J.K."/>
            <person name="Solomon K.V."/>
            <person name="De Groot R."/>
            <person name="Kuo A."/>
            <person name="Mondo S.J."/>
            <person name="Salamov A.A."/>
            <person name="Labutti K."/>
            <person name="Zhao Z."/>
            <person name="Chiniquy J."/>
            <person name="Barry K."/>
            <person name="Brewer H.M."/>
            <person name="Purvine S.O."/>
            <person name="Wright A.T."/>
            <person name="Boxma B."/>
            <person name="Van Alen T."/>
            <person name="Hackstein J.H."/>
            <person name="Baker S.E."/>
            <person name="Grigoriev I.V."/>
            <person name="O'Malley M.A."/>
        </authorList>
    </citation>
    <scope>NUCLEOTIDE SEQUENCE [LARGE SCALE GENOMIC DNA]</scope>
    <source>
        <strain evidence="5 6">S4</strain>
    </source>
</reference>
<keyword evidence="2" id="KW-0143">Chaperone</keyword>
<name>A0A1Y1W076_9FUNG</name>
<proteinExistence type="predicted"/>
<dbReference type="InterPro" id="IPR021832">
    <property type="entry name" value="ANKRD13"/>
</dbReference>
<evidence type="ECO:0000256" key="2">
    <source>
        <dbReference type="ARBA" id="ARBA00023186"/>
    </source>
</evidence>
<dbReference type="SMART" id="SM00248">
    <property type="entry name" value="ANK"/>
    <property type="match status" value="3"/>
</dbReference>
<evidence type="ECO:0000313" key="5">
    <source>
        <dbReference type="EMBL" id="ORX66666.1"/>
    </source>
</evidence>
<dbReference type="InterPro" id="IPR036770">
    <property type="entry name" value="Ankyrin_rpt-contain_sf"/>
</dbReference>
<accession>A0A1Y1W076</accession>
<dbReference type="PANTHER" id="PTHR12447">
    <property type="entry name" value="ANKYRIN REPEAT DOMAIN-CONTAINING PROTEIN 13"/>
    <property type="match status" value="1"/>
</dbReference>
<evidence type="ECO:0000256" key="4">
    <source>
        <dbReference type="SAM" id="MobiDB-lite"/>
    </source>
</evidence>
<feature type="region of interest" description="Disordered" evidence="4">
    <location>
        <begin position="302"/>
        <end position="350"/>
    </location>
</feature>
<dbReference type="PANTHER" id="PTHR12447:SF25">
    <property type="entry name" value="ANKYRIN REPEAT DOMAIN-CONTAINING PROTEIN 13C"/>
    <property type="match status" value="1"/>
</dbReference>